<name>A0A6A6RGG3_9PLEO</name>
<proteinExistence type="predicted"/>
<dbReference type="EMBL" id="MU006820">
    <property type="protein sequence ID" value="KAF2634549.1"/>
    <property type="molecule type" value="Genomic_DNA"/>
</dbReference>
<evidence type="ECO:0000313" key="2">
    <source>
        <dbReference type="Proteomes" id="UP000799753"/>
    </source>
</evidence>
<accession>A0A6A6RGG3</accession>
<dbReference type="OrthoDB" id="3877279at2759"/>
<dbReference type="AlphaFoldDB" id="A0A6A6RGG3"/>
<feature type="non-terminal residue" evidence="1">
    <location>
        <position position="157"/>
    </location>
</feature>
<keyword evidence="2" id="KW-1185">Reference proteome</keyword>
<evidence type="ECO:0000313" key="1">
    <source>
        <dbReference type="EMBL" id="KAF2634549.1"/>
    </source>
</evidence>
<organism evidence="1 2">
    <name type="scientific">Massarina eburnea CBS 473.64</name>
    <dbReference type="NCBI Taxonomy" id="1395130"/>
    <lineage>
        <taxon>Eukaryota</taxon>
        <taxon>Fungi</taxon>
        <taxon>Dikarya</taxon>
        <taxon>Ascomycota</taxon>
        <taxon>Pezizomycotina</taxon>
        <taxon>Dothideomycetes</taxon>
        <taxon>Pleosporomycetidae</taxon>
        <taxon>Pleosporales</taxon>
        <taxon>Massarineae</taxon>
        <taxon>Massarinaceae</taxon>
        <taxon>Massarina</taxon>
    </lineage>
</organism>
<dbReference type="Gene3D" id="1.10.472.10">
    <property type="entry name" value="Cyclin-like"/>
    <property type="match status" value="1"/>
</dbReference>
<protein>
    <submittedName>
        <fullName evidence="1">Uncharacterized protein</fullName>
    </submittedName>
</protein>
<dbReference type="Proteomes" id="UP000799753">
    <property type="component" value="Unassembled WGS sequence"/>
</dbReference>
<reference evidence="1" key="1">
    <citation type="journal article" date="2020" name="Stud. Mycol.">
        <title>101 Dothideomycetes genomes: a test case for predicting lifestyles and emergence of pathogens.</title>
        <authorList>
            <person name="Haridas S."/>
            <person name="Albert R."/>
            <person name="Binder M."/>
            <person name="Bloem J."/>
            <person name="Labutti K."/>
            <person name="Salamov A."/>
            <person name="Andreopoulos B."/>
            <person name="Baker S."/>
            <person name="Barry K."/>
            <person name="Bills G."/>
            <person name="Bluhm B."/>
            <person name="Cannon C."/>
            <person name="Castanera R."/>
            <person name="Culley D."/>
            <person name="Daum C."/>
            <person name="Ezra D."/>
            <person name="Gonzalez J."/>
            <person name="Henrissat B."/>
            <person name="Kuo A."/>
            <person name="Liang C."/>
            <person name="Lipzen A."/>
            <person name="Lutzoni F."/>
            <person name="Magnuson J."/>
            <person name="Mondo S."/>
            <person name="Nolan M."/>
            <person name="Ohm R."/>
            <person name="Pangilinan J."/>
            <person name="Park H.-J."/>
            <person name="Ramirez L."/>
            <person name="Alfaro M."/>
            <person name="Sun H."/>
            <person name="Tritt A."/>
            <person name="Yoshinaga Y."/>
            <person name="Zwiers L.-H."/>
            <person name="Turgeon B."/>
            <person name="Goodwin S."/>
            <person name="Spatafora J."/>
            <person name="Crous P."/>
            <person name="Grigoriev I."/>
        </authorList>
    </citation>
    <scope>NUCLEOTIDE SEQUENCE</scope>
    <source>
        <strain evidence="1">CBS 473.64</strain>
    </source>
</reference>
<feature type="non-terminal residue" evidence="1">
    <location>
        <position position="1"/>
    </location>
</feature>
<gene>
    <name evidence="1" type="ORF">P280DRAFT_379827</name>
</gene>
<sequence>VVEAFLERAGLPVAVVAFAACILERLSGSRDMEAIIVPELSILASLSLAQGYLSDRGRSNCHWAVIEAAGRFEGREVQRAKMGILQDIDFRLFSISPEEVVAMEKALQRDLPLPLVTTMHGITDQLQDELRPKLALASGTPGQAIWTHGVQTPEPSP</sequence>